<dbReference type="EMBL" id="JAJHUN010000010">
    <property type="protein sequence ID" value="KAJ4148314.1"/>
    <property type="molecule type" value="Genomic_DNA"/>
</dbReference>
<dbReference type="AlphaFoldDB" id="A0A9W8UJT5"/>
<feature type="region of interest" description="Disordered" evidence="3">
    <location>
        <begin position="92"/>
        <end position="118"/>
    </location>
</feature>
<proteinExistence type="predicted"/>
<dbReference type="PANTHER" id="PTHR14430">
    <property type="entry name" value="RABIN3-RELATED"/>
    <property type="match status" value="1"/>
</dbReference>
<dbReference type="GeneID" id="80889949"/>
<keyword evidence="6" id="KW-1185">Reference proteome</keyword>
<evidence type="ECO:0000259" key="4">
    <source>
        <dbReference type="Pfam" id="PF06428"/>
    </source>
</evidence>
<evidence type="ECO:0000256" key="2">
    <source>
        <dbReference type="SAM" id="Coils"/>
    </source>
</evidence>
<evidence type="ECO:0000256" key="3">
    <source>
        <dbReference type="SAM" id="MobiDB-lite"/>
    </source>
</evidence>
<accession>A0A9W8UJT5</accession>
<dbReference type="RefSeq" id="XP_056051255.1">
    <property type="nucleotide sequence ID" value="XM_056194304.1"/>
</dbReference>
<dbReference type="GO" id="GO:0006887">
    <property type="term" value="P:exocytosis"/>
    <property type="evidence" value="ECO:0007669"/>
    <property type="project" value="TreeGrafter"/>
</dbReference>
<dbReference type="InterPro" id="IPR040351">
    <property type="entry name" value="RAB3IL/RAB3IP/Sec2"/>
</dbReference>
<dbReference type="GO" id="GO:0005085">
    <property type="term" value="F:guanyl-nucleotide exchange factor activity"/>
    <property type="evidence" value="ECO:0007669"/>
    <property type="project" value="InterPro"/>
</dbReference>
<name>A0A9W8UJT5_AKAMU</name>
<feature type="coiled-coil region" evidence="2">
    <location>
        <begin position="50"/>
        <end position="77"/>
    </location>
</feature>
<sequence>MSSTMVTTVAQPSLTIKGSAAVGAHCPSCGFDLPPPPPADSSTDAAPKDLAAAQSRIAELENEVRVLNDKAAMAMNRWAEYEAELTRLRSASPHAGVTSSPQSPPSAAPSPTRSASYLQQGTERISALLYARKTSTTNLRTGPPALQTTTTTTTTTMGDALSPTAATPTTPTAQHMTEDLLEALNREQNLRQEAEGRLTATSREMEELSAALFEQANEMVADERRARAKLEERVGELEKRDAEKKRRLDRLESAMSRIERVKNLLRE</sequence>
<evidence type="ECO:0000313" key="5">
    <source>
        <dbReference type="EMBL" id="KAJ4148314.1"/>
    </source>
</evidence>
<evidence type="ECO:0000313" key="6">
    <source>
        <dbReference type="Proteomes" id="UP001144673"/>
    </source>
</evidence>
<feature type="region of interest" description="Disordered" evidence="3">
    <location>
        <begin position="134"/>
        <end position="171"/>
    </location>
</feature>
<protein>
    <recommendedName>
        <fullName evidence="4">GDP/GTP exchange factor Sec2 N-terminal domain-containing protein</fullName>
    </recommendedName>
</protein>
<keyword evidence="1 2" id="KW-0175">Coiled coil</keyword>
<evidence type="ECO:0000256" key="1">
    <source>
        <dbReference type="ARBA" id="ARBA00023054"/>
    </source>
</evidence>
<gene>
    <name evidence="5" type="ORF">LMH87_002790</name>
</gene>
<dbReference type="PANTHER" id="PTHR14430:SF4">
    <property type="entry name" value="GDP_GTP EXCHANGE FACTOR SEC2 N-TERMINAL DOMAIN-CONTAINING PROTEIN"/>
    <property type="match status" value="1"/>
</dbReference>
<feature type="region of interest" description="Disordered" evidence="3">
    <location>
        <begin position="30"/>
        <end position="50"/>
    </location>
</feature>
<feature type="domain" description="GDP/GTP exchange factor Sec2 N-terminal" evidence="4">
    <location>
        <begin position="170"/>
        <end position="254"/>
    </location>
</feature>
<dbReference type="InterPro" id="IPR009449">
    <property type="entry name" value="Sec2_N"/>
</dbReference>
<comment type="caution">
    <text evidence="5">The sequence shown here is derived from an EMBL/GenBank/DDBJ whole genome shotgun (WGS) entry which is preliminary data.</text>
</comment>
<dbReference type="GO" id="GO:0070319">
    <property type="term" value="C:Golgi to plasma membrane transport vesicle"/>
    <property type="evidence" value="ECO:0007669"/>
    <property type="project" value="TreeGrafter"/>
</dbReference>
<dbReference type="Proteomes" id="UP001144673">
    <property type="component" value="Chromosome 3"/>
</dbReference>
<dbReference type="GO" id="GO:0051286">
    <property type="term" value="C:cell tip"/>
    <property type="evidence" value="ECO:0007669"/>
    <property type="project" value="TreeGrafter"/>
</dbReference>
<reference evidence="5" key="1">
    <citation type="journal article" date="2023" name="Access Microbiol">
        <title>De-novo genome assembly for Akanthomyces muscarius, a biocontrol agent of insect agricultural pests.</title>
        <authorList>
            <person name="Erdos Z."/>
            <person name="Studholme D.J."/>
            <person name="Raymond B."/>
            <person name="Sharma M."/>
        </authorList>
    </citation>
    <scope>NUCLEOTIDE SEQUENCE</scope>
    <source>
        <strain evidence="5">Ve6</strain>
    </source>
</reference>
<feature type="coiled-coil region" evidence="2">
    <location>
        <begin position="173"/>
        <end position="254"/>
    </location>
</feature>
<dbReference type="Gene3D" id="6.10.140.910">
    <property type="match status" value="1"/>
</dbReference>
<dbReference type="Pfam" id="PF06428">
    <property type="entry name" value="Sec2p"/>
    <property type="match status" value="1"/>
</dbReference>
<dbReference type="SUPFAM" id="SSF144284">
    <property type="entry name" value="Sec2 N-terminal region"/>
    <property type="match status" value="1"/>
</dbReference>
<organism evidence="5 6">
    <name type="scientific">Akanthomyces muscarius</name>
    <name type="common">Entomopathogenic fungus</name>
    <name type="synonym">Lecanicillium muscarium</name>
    <dbReference type="NCBI Taxonomy" id="2231603"/>
    <lineage>
        <taxon>Eukaryota</taxon>
        <taxon>Fungi</taxon>
        <taxon>Dikarya</taxon>
        <taxon>Ascomycota</taxon>
        <taxon>Pezizomycotina</taxon>
        <taxon>Sordariomycetes</taxon>
        <taxon>Hypocreomycetidae</taxon>
        <taxon>Hypocreales</taxon>
        <taxon>Cordycipitaceae</taxon>
        <taxon>Akanthomyces</taxon>
    </lineage>
</organism>